<dbReference type="RefSeq" id="WP_395804480.1">
    <property type="nucleotide sequence ID" value="NZ_CP043494.1"/>
</dbReference>
<dbReference type="InterPro" id="IPR002347">
    <property type="entry name" value="SDR_fam"/>
</dbReference>
<dbReference type="Gene3D" id="3.40.50.720">
    <property type="entry name" value="NAD(P)-binding Rossmann-like Domain"/>
    <property type="match status" value="1"/>
</dbReference>
<dbReference type="Pfam" id="PF00106">
    <property type="entry name" value="adh_short"/>
    <property type="match status" value="1"/>
</dbReference>
<dbReference type="NCBIfam" id="NF004196">
    <property type="entry name" value="PRK05650.1"/>
    <property type="match status" value="1"/>
</dbReference>
<dbReference type="PRINTS" id="PR00080">
    <property type="entry name" value="SDRFAMILY"/>
</dbReference>
<comment type="similarity">
    <text evidence="1 4">Belongs to the short-chain dehydrogenases/reductases (SDR) family.</text>
</comment>
<dbReference type="PANTHER" id="PTHR43391:SF14">
    <property type="entry name" value="DEHYDROGENASE_REDUCTASE SDR FAMILY PROTEIN 7-LIKE"/>
    <property type="match status" value="1"/>
</dbReference>
<dbReference type="PROSITE" id="PS00061">
    <property type="entry name" value="ADH_SHORT"/>
    <property type="match status" value="1"/>
</dbReference>
<dbReference type="EMBL" id="CP043494">
    <property type="protein sequence ID" value="WNG47767.1"/>
    <property type="molecule type" value="Genomic_DNA"/>
</dbReference>
<keyword evidence="7" id="KW-1185">Reference proteome</keyword>
<evidence type="ECO:0000313" key="6">
    <source>
        <dbReference type="EMBL" id="WNG47767.1"/>
    </source>
</evidence>
<dbReference type="SMART" id="SM00822">
    <property type="entry name" value="PKS_KR"/>
    <property type="match status" value="1"/>
</dbReference>
<dbReference type="Proteomes" id="UP001611383">
    <property type="component" value="Chromosome"/>
</dbReference>
<dbReference type="InterPro" id="IPR036291">
    <property type="entry name" value="NAD(P)-bd_dom_sf"/>
</dbReference>
<evidence type="ECO:0000313" key="7">
    <source>
        <dbReference type="Proteomes" id="UP001611383"/>
    </source>
</evidence>
<dbReference type="InterPro" id="IPR020904">
    <property type="entry name" value="Sc_DH/Rdtase_CS"/>
</dbReference>
<reference evidence="6 7" key="1">
    <citation type="submission" date="2019-08" db="EMBL/GenBank/DDBJ databases">
        <title>Archangium and Cystobacter genomes.</title>
        <authorList>
            <person name="Chen I.-C.K."/>
            <person name="Wielgoss S."/>
        </authorList>
    </citation>
    <scope>NUCLEOTIDE SEQUENCE [LARGE SCALE GENOMIC DNA]</scope>
    <source>
        <strain evidence="6 7">Cbm 6</strain>
    </source>
</reference>
<dbReference type="CDD" id="cd05233">
    <property type="entry name" value="SDR_c"/>
    <property type="match status" value="1"/>
</dbReference>
<evidence type="ECO:0000256" key="2">
    <source>
        <dbReference type="ARBA" id="ARBA00022857"/>
    </source>
</evidence>
<evidence type="ECO:0000256" key="3">
    <source>
        <dbReference type="ARBA" id="ARBA00023002"/>
    </source>
</evidence>
<evidence type="ECO:0000256" key="4">
    <source>
        <dbReference type="RuleBase" id="RU000363"/>
    </source>
</evidence>
<accession>A0ABY9WXB2</accession>
<keyword evidence="2" id="KW-0521">NADP</keyword>
<feature type="domain" description="Ketoreductase" evidence="5">
    <location>
        <begin position="4"/>
        <end position="188"/>
    </location>
</feature>
<proteinExistence type="inferred from homology"/>
<dbReference type="PRINTS" id="PR00081">
    <property type="entry name" value="GDHRDH"/>
</dbReference>
<organism evidence="6 7">
    <name type="scientific">Archangium minus</name>
    <dbReference type="NCBI Taxonomy" id="83450"/>
    <lineage>
        <taxon>Bacteria</taxon>
        <taxon>Pseudomonadati</taxon>
        <taxon>Myxococcota</taxon>
        <taxon>Myxococcia</taxon>
        <taxon>Myxococcales</taxon>
        <taxon>Cystobacterineae</taxon>
        <taxon>Archangiaceae</taxon>
        <taxon>Archangium</taxon>
    </lineage>
</organism>
<sequence>MSTQRIFITGGASGLGRAIALRFGRAGWRVCIADVNDTRGAETLQALAPLTSHTHYLRCDVTREEELTAASEWLTANWGGVDVVVNNAGVAQAGGIEDVPLSDWQWIVDINLLGVVRGCKVFTPLFKRQGRGHFVNVASMAGLLDMPRMSSYNATKAAVVSLSETLQNELADDRIGVSLVCPSFFKTNLGDSLRTSDPGMRTALTKLLERSPITADDIADQIFRAVEQREFYVLPHKEGRRAWLMKKLLPRDIYSSMIQKRTRRLRGRTGVAQT</sequence>
<protein>
    <submittedName>
        <fullName evidence="6">SDR family oxidoreductase</fullName>
    </submittedName>
</protein>
<dbReference type="SUPFAM" id="SSF51735">
    <property type="entry name" value="NAD(P)-binding Rossmann-fold domains"/>
    <property type="match status" value="1"/>
</dbReference>
<evidence type="ECO:0000256" key="1">
    <source>
        <dbReference type="ARBA" id="ARBA00006484"/>
    </source>
</evidence>
<dbReference type="InterPro" id="IPR057326">
    <property type="entry name" value="KR_dom"/>
</dbReference>
<evidence type="ECO:0000259" key="5">
    <source>
        <dbReference type="SMART" id="SM00822"/>
    </source>
</evidence>
<gene>
    <name evidence="6" type="ORF">F0U60_29280</name>
</gene>
<dbReference type="PANTHER" id="PTHR43391">
    <property type="entry name" value="RETINOL DEHYDROGENASE-RELATED"/>
    <property type="match status" value="1"/>
</dbReference>
<name>A0ABY9WXB2_9BACT</name>
<keyword evidence="3" id="KW-0560">Oxidoreductase</keyword>